<evidence type="ECO:0000256" key="2">
    <source>
        <dbReference type="ARBA" id="ARBA00008816"/>
    </source>
</evidence>
<dbReference type="InterPro" id="IPR000326">
    <property type="entry name" value="PAP2/HPO"/>
</dbReference>
<evidence type="ECO:0000256" key="6">
    <source>
        <dbReference type="SAM" id="MobiDB-lite"/>
    </source>
</evidence>
<comment type="similarity">
    <text evidence="2">Belongs to the PA-phosphatase related phosphoesterase family.</text>
</comment>
<dbReference type="PANTHER" id="PTHR10165">
    <property type="entry name" value="LIPID PHOSPHATE PHOSPHATASE"/>
    <property type="match status" value="1"/>
</dbReference>
<dbReference type="AlphaFoldDB" id="A0ABD2KHC0"/>
<name>A0ABD2KHC0_HETSC</name>
<evidence type="ECO:0000256" key="5">
    <source>
        <dbReference type="ARBA" id="ARBA00023136"/>
    </source>
</evidence>
<feature type="transmembrane region" description="Helical" evidence="7">
    <location>
        <begin position="854"/>
        <end position="874"/>
    </location>
</feature>
<dbReference type="SUPFAM" id="SSF48317">
    <property type="entry name" value="Acid phosphatase/Vanadium-dependent haloperoxidase"/>
    <property type="match status" value="1"/>
</dbReference>
<feature type="domain" description="Phosphatidic acid phosphatase type 2/haloperoxidase" evidence="8">
    <location>
        <begin position="781"/>
        <end position="927"/>
    </location>
</feature>
<dbReference type="InterPro" id="IPR036938">
    <property type="entry name" value="PAP2/HPO_sf"/>
</dbReference>
<dbReference type="Gene3D" id="1.20.144.10">
    <property type="entry name" value="Phosphatidic acid phosphatase type 2/haloperoxidase"/>
    <property type="match status" value="1"/>
</dbReference>
<dbReference type="CDD" id="cd03384">
    <property type="entry name" value="PAP2_wunen"/>
    <property type="match status" value="1"/>
</dbReference>
<dbReference type="SUPFAM" id="SSF52540">
    <property type="entry name" value="P-loop containing nucleoside triphosphate hydrolases"/>
    <property type="match status" value="1"/>
</dbReference>
<evidence type="ECO:0000256" key="7">
    <source>
        <dbReference type="SAM" id="Phobius"/>
    </source>
</evidence>
<dbReference type="PANTHER" id="PTHR10165:SF114">
    <property type="entry name" value="PHOSPHATIDIC ACID PHOSPHATASE TYPE 2_HALOPEROXIDASE DOMAIN-CONTAINING PROTEIN"/>
    <property type="match status" value="1"/>
</dbReference>
<keyword evidence="3 7" id="KW-0812">Transmembrane</keyword>
<feature type="transmembrane region" description="Helical" evidence="7">
    <location>
        <begin position="881"/>
        <end position="900"/>
    </location>
</feature>
<keyword evidence="10" id="KW-1185">Reference proteome</keyword>
<dbReference type="Gene3D" id="3.40.50.300">
    <property type="entry name" value="P-loop containing nucleotide triphosphate hydrolases"/>
    <property type="match status" value="1"/>
</dbReference>
<protein>
    <recommendedName>
        <fullName evidence="8">Phosphatidic acid phosphatase type 2/haloperoxidase domain-containing protein</fullName>
    </recommendedName>
</protein>
<dbReference type="GO" id="GO:0016020">
    <property type="term" value="C:membrane"/>
    <property type="evidence" value="ECO:0007669"/>
    <property type="project" value="UniProtKB-SubCell"/>
</dbReference>
<gene>
    <name evidence="9" type="ORF">niasHS_003723</name>
</gene>
<accession>A0ABD2KHC0</accession>
<evidence type="ECO:0000313" key="9">
    <source>
        <dbReference type="EMBL" id="KAL3102314.1"/>
    </source>
</evidence>
<evidence type="ECO:0000256" key="3">
    <source>
        <dbReference type="ARBA" id="ARBA00022692"/>
    </source>
</evidence>
<feature type="transmembrane region" description="Helical" evidence="7">
    <location>
        <begin position="730"/>
        <end position="753"/>
    </location>
</feature>
<dbReference type="EMBL" id="JBICCN010000026">
    <property type="protein sequence ID" value="KAL3102314.1"/>
    <property type="molecule type" value="Genomic_DNA"/>
</dbReference>
<feature type="transmembrane region" description="Helical" evidence="7">
    <location>
        <begin position="777"/>
        <end position="795"/>
    </location>
</feature>
<comment type="caution">
    <text evidence="9">The sequence shown here is derived from an EMBL/GenBank/DDBJ whole genome shotgun (WGS) entry which is preliminary data.</text>
</comment>
<dbReference type="Proteomes" id="UP001620645">
    <property type="component" value="Unassembled WGS sequence"/>
</dbReference>
<keyword evidence="5 7" id="KW-0472">Membrane</keyword>
<evidence type="ECO:0000259" key="8">
    <source>
        <dbReference type="SMART" id="SM00014"/>
    </source>
</evidence>
<proteinExistence type="inferred from homology"/>
<evidence type="ECO:0000256" key="1">
    <source>
        <dbReference type="ARBA" id="ARBA00004141"/>
    </source>
</evidence>
<dbReference type="InterPro" id="IPR043216">
    <property type="entry name" value="PAP-like"/>
</dbReference>
<feature type="transmembrane region" description="Helical" evidence="7">
    <location>
        <begin position="669"/>
        <end position="692"/>
    </location>
</feature>
<dbReference type="SMART" id="SM00014">
    <property type="entry name" value="acidPPc"/>
    <property type="match status" value="1"/>
</dbReference>
<feature type="region of interest" description="Disordered" evidence="6">
    <location>
        <begin position="1019"/>
        <end position="1057"/>
    </location>
</feature>
<comment type="subcellular location">
    <subcellularLocation>
        <location evidence="1">Membrane</location>
        <topology evidence="1">Multi-pass membrane protein</topology>
    </subcellularLocation>
</comment>
<dbReference type="InterPro" id="IPR027417">
    <property type="entry name" value="P-loop_NTPase"/>
</dbReference>
<reference evidence="9 10" key="1">
    <citation type="submission" date="2024-10" db="EMBL/GenBank/DDBJ databases">
        <authorList>
            <person name="Kim D."/>
        </authorList>
    </citation>
    <scope>NUCLEOTIDE SEQUENCE [LARGE SCALE GENOMIC DNA]</scope>
    <source>
        <strain evidence="9">Taebaek</strain>
    </source>
</reference>
<feature type="transmembrane region" description="Helical" evidence="7">
    <location>
        <begin position="912"/>
        <end position="933"/>
    </location>
</feature>
<evidence type="ECO:0000313" key="10">
    <source>
        <dbReference type="Proteomes" id="UP001620645"/>
    </source>
</evidence>
<organism evidence="9 10">
    <name type="scientific">Heterodera schachtii</name>
    <name type="common">Sugarbeet cyst nematode worm</name>
    <name type="synonym">Tylenchus schachtii</name>
    <dbReference type="NCBI Taxonomy" id="97005"/>
    <lineage>
        <taxon>Eukaryota</taxon>
        <taxon>Metazoa</taxon>
        <taxon>Ecdysozoa</taxon>
        <taxon>Nematoda</taxon>
        <taxon>Chromadorea</taxon>
        <taxon>Rhabditida</taxon>
        <taxon>Tylenchina</taxon>
        <taxon>Tylenchomorpha</taxon>
        <taxon>Tylenchoidea</taxon>
        <taxon>Heteroderidae</taxon>
        <taxon>Heteroderinae</taxon>
        <taxon>Heterodera</taxon>
    </lineage>
</organism>
<feature type="compositionally biased region" description="Gly residues" evidence="6">
    <location>
        <begin position="1025"/>
        <end position="1057"/>
    </location>
</feature>
<keyword evidence="4 7" id="KW-1133">Transmembrane helix</keyword>
<evidence type="ECO:0000256" key="4">
    <source>
        <dbReference type="ARBA" id="ARBA00022989"/>
    </source>
</evidence>
<sequence>MERSKGSKIQKRHLFCVTYTVYVSLIKRNKIKGAATQDSVFPVKRMLKRQCMDENSIYSPFFRPKKLSRIGRNATDVLNFALLTPTRENDLAVHRMKLEELKKWLRITMSINRGPKTLLLTGPSGSGKTSALRVLCAEFGIEVNEFDCTEEFGGETAPPFSGAPSFSKRSGESQLDGFIHFIRSNEFSSIQNMSLKHRLLLIAQLPNAFYRDPSKLHSVLANVLPSSRCLIAFVLANVDACWELSPFRLFPASLVEQFQITHIKFNPIADSLLTAAMKRIFRLTELNWDAELAKQIVNCANGDIRRALNTLLFSLIKIDRSKRIDAENCRPKQLSTQKPLELFHFIGKILYAKRIEEKSGVKNKQIERWKRTEQKLGQKLCEKYGRPMPPKDELNQLIAAAPIGGQSLIGFIYEHEPRFAPSLSALTRINSTIASLDVINRQFGVESERMADKYAMEIAVRSTIFHNYSPAIEKAHFRRTFYHLEKPRFHEMDAQRHDQRKRMAEGIGTERTAQMETLVVPLLTEIRARDIASTQQTLSLMVSGFTALRAGCATQPKNAIVLPSCDSSIVPEFDADDGQNYEIDDSESGDEARKPEIPLQLDIHKTNIAQPPSFILLALRPPRVDIVSKCLICPMPLRFVRSHSDTFGGSSTHLAMTDPISAAKYKINYFLLPNFIIHSIGLSSLWALWYYLRFTNVFPYHHRVFYCRDVDLFKPNFAPEDFELFVSYPLLYVLGFTIPPIIMLVGELMFWLFSTKPRKVVYATCGECKIALITRRLFRFISVFLFGALATQIFVDAIKLLTGYQRPYFLSLCNVSLAACTAPLEHSPSPSPHLACNYKNADELRYAWLSFPSLHAAFSSYSACFASCYIYFMVNLRGAPLLRPMLIFGLFGLSLVDSFSRINGYKNHWRDVWVGWLLGFAVALFLCHCVLCFQEIYHAVYRGGGPILPTPPEPAEAVQPPFFSWFRLPRVRAPSVKEEYMVYEEDVPMPTAHQQPVDGGRHRRRDRTYEVTTTTESFHRTIVPPGGGTAQRQNGGGARGTNGNQNGAGGGPYAAAY</sequence>
<dbReference type="Pfam" id="PF01569">
    <property type="entry name" value="PAP2"/>
    <property type="match status" value="1"/>
</dbReference>
<dbReference type="Pfam" id="PF03215">
    <property type="entry name" value="Rad17"/>
    <property type="match status" value="1"/>
</dbReference>